<evidence type="ECO:0000256" key="12">
    <source>
        <dbReference type="ARBA" id="ARBA00025217"/>
    </source>
</evidence>
<dbReference type="Pfam" id="PF08264">
    <property type="entry name" value="Anticodon_1"/>
    <property type="match status" value="1"/>
</dbReference>
<dbReference type="OrthoDB" id="9810365at2"/>
<feature type="domain" description="Methionyl/Valyl/Leucyl/Isoleucyl-tRNA synthetase anticodon-binding" evidence="17">
    <location>
        <begin position="705"/>
        <end position="858"/>
    </location>
</feature>
<reference evidence="18 19" key="1">
    <citation type="submission" date="2019-08" db="EMBL/GenBank/DDBJ databases">
        <authorList>
            <person name="Peeters C."/>
        </authorList>
    </citation>
    <scope>NUCLEOTIDE SEQUENCE [LARGE SCALE GENOMIC DNA]</scope>
    <source>
        <strain evidence="18 19">LMG 31114</strain>
    </source>
</reference>
<evidence type="ECO:0000313" key="19">
    <source>
        <dbReference type="Proteomes" id="UP000366945"/>
    </source>
</evidence>
<evidence type="ECO:0000256" key="11">
    <source>
        <dbReference type="ARBA" id="ARBA00023146"/>
    </source>
</evidence>
<dbReference type="EC" id="6.1.1.5" evidence="14"/>
<dbReference type="Pfam" id="PF00133">
    <property type="entry name" value="tRNA-synt_1"/>
    <property type="match status" value="1"/>
</dbReference>
<dbReference type="InterPro" id="IPR013155">
    <property type="entry name" value="M/V/L/I-tRNA-synth_anticd-bd"/>
</dbReference>
<feature type="short sequence motif" description="'HIGH' region" evidence="14">
    <location>
        <begin position="62"/>
        <end position="72"/>
    </location>
</feature>
<comment type="subcellular location">
    <subcellularLocation>
        <location evidence="1 14">Cytoplasm</location>
    </subcellularLocation>
</comment>
<feature type="domain" description="Zinc finger FPG/IleRS-type" evidence="16">
    <location>
        <begin position="906"/>
        <end position="934"/>
    </location>
</feature>
<dbReference type="InterPro" id="IPR009080">
    <property type="entry name" value="tRNAsynth_Ia_anticodon-bd"/>
</dbReference>
<dbReference type="Gene3D" id="3.40.50.620">
    <property type="entry name" value="HUPs"/>
    <property type="match status" value="2"/>
</dbReference>
<evidence type="ECO:0000256" key="14">
    <source>
        <dbReference type="HAMAP-Rule" id="MF_02002"/>
    </source>
</evidence>
<organism evidence="18 19">
    <name type="scientific">Pandoraea pneumonica</name>
    <dbReference type="NCBI Taxonomy" id="2508299"/>
    <lineage>
        <taxon>Bacteria</taxon>
        <taxon>Pseudomonadati</taxon>
        <taxon>Pseudomonadota</taxon>
        <taxon>Betaproteobacteria</taxon>
        <taxon>Burkholderiales</taxon>
        <taxon>Burkholderiaceae</taxon>
        <taxon>Pandoraea</taxon>
    </lineage>
</organism>
<sequence length="945" mass="106450">MSEKKAPSKYPVNLLDTPFPMRGDLPKREPQWVKQWQDKKIYDKIRAASKGRPKFILHDGPPYANGDIHLGHAVNKILKDMIVKARNLAGFDAAYVPGWDCHGMPIEIQIEKQFGKHLPVREVQEKARAYAAEQIERQKPNFKRLGVLGDWDNPYKTMNFSNEADELRALAKIMENGYVYRGLKPVNWCFDCGSALAEAEVEYKDKTDLAIDVGFAFAEPEKVAKAFGLAKLPTDNGFIVIWTTTPWTIPSNQALNVHPEVEYALVSTERGLLILATDRVEDCLKTYGLHGEIIAKTKGEALSLIRFRHPLATADAGYERTSPIYLGDYVTTDTGTGIVHSAPAYGVEDFVSCKAHDMPDSEIRMPVLGDGRYQDSLPLFGGQSIWDANPHIVDALREAGTLFHSFKYTHSYMHCWRHKSPIIYRATNQWFAGMDVKPVEGAPGDGKTLREIALAGIEATEFFPSWGKQRLHNMIAHRPDWTLSRQRQWGVPMAFFVHKETGALHPRTPELLEAIAKRVETEGIEAWQTLDPVELLGDEAKDYVKNRDTLDVWFDSGTTHWHVLRGSHKHELGFPADLYLEGSDQHRGWFHSSLLTASMLDGRPPYKALLTHGFTVDGQGRKMSKSIGNTILPQDVADKLGAEIIRLWVASTDYSGELSISDEILKRVTEGYRRIRNTLRFLLANLADYDHAKHALPADQWLEIDRYAVALTNSLQTEVLGHYDRYEFHPVVSKLQTFCSEDLGGFYLDILKDRLYTSAPDAPARRAAQNALYHITQGLLKLMAPFLSFTAEEAWQVFQPGNDTIFTETYYQYPEVDEATRLLEKWYLLRAVRSDVTKALEEARAAEQIGSSLQAEVEVRVSGRKFDVLASLGDDLRFVLITSAATVKQVTDEAAEGVVVTPSTHQKCERCWHYRFDVGSDAEHPTLCGRCVSNLFGSGEHRSAA</sequence>
<evidence type="ECO:0000256" key="13">
    <source>
        <dbReference type="ARBA" id="ARBA00048359"/>
    </source>
</evidence>
<dbReference type="PANTHER" id="PTHR42765:SF1">
    <property type="entry name" value="ISOLEUCINE--TRNA LIGASE, MITOCHONDRIAL"/>
    <property type="match status" value="1"/>
</dbReference>
<feature type="domain" description="Aminoacyl-tRNA synthetase class Ia" evidence="15">
    <location>
        <begin position="31"/>
        <end position="660"/>
    </location>
</feature>
<keyword evidence="9 14" id="KW-0067">ATP-binding</keyword>
<keyword evidence="19" id="KW-1185">Reference proteome</keyword>
<comment type="cofactor">
    <cofactor evidence="14">
        <name>Zn(2+)</name>
        <dbReference type="ChEBI" id="CHEBI:29105"/>
    </cofactor>
    <text evidence="14">Binds 1 zinc ion per subunit.</text>
</comment>
<keyword evidence="6 14" id="KW-0479">Metal-binding</keyword>
<evidence type="ECO:0000256" key="6">
    <source>
        <dbReference type="ARBA" id="ARBA00022723"/>
    </source>
</evidence>
<evidence type="ECO:0000259" key="16">
    <source>
        <dbReference type="Pfam" id="PF06827"/>
    </source>
</evidence>
<keyword evidence="8 14" id="KW-0862">Zinc</keyword>
<comment type="similarity">
    <text evidence="2 14">Belongs to the class-I aminoacyl-tRNA synthetase family. IleS type 1 subfamily.</text>
</comment>
<dbReference type="GO" id="GO:0005829">
    <property type="term" value="C:cytosol"/>
    <property type="evidence" value="ECO:0007669"/>
    <property type="project" value="TreeGrafter"/>
</dbReference>
<dbReference type="InterPro" id="IPR001412">
    <property type="entry name" value="aa-tRNA-synth_I_CS"/>
</dbReference>
<dbReference type="SUPFAM" id="SSF47323">
    <property type="entry name" value="Anticodon-binding domain of a subclass of class I aminoacyl-tRNA synthetases"/>
    <property type="match status" value="1"/>
</dbReference>
<evidence type="ECO:0000256" key="8">
    <source>
        <dbReference type="ARBA" id="ARBA00022833"/>
    </source>
</evidence>
<proteinExistence type="inferred from homology"/>
<dbReference type="GO" id="GO:0002161">
    <property type="term" value="F:aminoacyl-tRNA deacylase activity"/>
    <property type="evidence" value="ECO:0007669"/>
    <property type="project" value="InterPro"/>
</dbReference>
<dbReference type="InterPro" id="IPR014729">
    <property type="entry name" value="Rossmann-like_a/b/a_fold"/>
</dbReference>
<dbReference type="GO" id="GO:0008270">
    <property type="term" value="F:zinc ion binding"/>
    <property type="evidence" value="ECO:0007669"/>
    <property type="project" value="UniProtKB-UniRule"/>
</dbReference>
<accession>A0A5E4WLA7</accession>
<dbReference type="GeneID" id="300405325"/>
<dbReference type="InterPro" id="IPR009008">
    <property type="entry name" value="Val/Leu/Ile-tRNA-synth_edit"/>
</dbReference>
<keyword evidence="4 14" id="KW-0963">Cytoplasm</keyword>
<keyword evidence="10 14" id="KW-0648">Protein biosynthesis</keyword>
<dbReference type="FunFam" id="3.40.50.620:FF:000042">
    <property type="entry name" value="Isoleucine--tRNA ligase"/>
    <property type="match status" value="1"/>
</dbReference>
<dbReference type="RefSeq" id="WP_150680594.1">
    <property type="nucleotide sequence ID" value="NZ_CABPSK010000003.1"/>
</dbReference>
<evidence type="ECO:0000256" key="5">
    <source>
        <dbReference type="ARBA" id="ARBA00022598"/>
    </source>
</evidence>
<dbReference type="NCBIfam" id="TIGR00392">
    <property type="entry name" value="ileS"/>
    <property type="match status" value="1"/>
</dbReference>
<feature type="binding site" evidence="14">
    <location>
        <position position="928"/>
    </location>
    <ligand>
        <name>Zn(2+)</name>
        <dbReference type="ChEBI" id="CHEBI:29105"/>
    </ligand>
</feature>
<dbReference type="InterPro" id="IPR010663">
    <property type="entry name" value="Znf_FPG/IleRS"/>
</dbReference>
<evidence type="ECO:0000259" key="15">
    <source>
        <dbReference type="Pfam" id="PF00133"/>
    </source>
</evidence>
<dbReference type="Gene3D" id="3.90.740.10">
    <property type="entry name" value="Valyl/Leucyl/Isoleucyl-tRNA synthetase, editing domain"/>
    <property type="match status" value="1"/>
</dbReference>
<dbReference type="GO" id="GO:0006428">
    <property type="term" value="P:isoleucyl-tRNA aminoacylation"/>
    <property type="evidence" value="ECO:0007669"/>
    <property type="project" value="UniProtKB-UniRule"/>
</dbReference>
<evidence type="ECO:0000256" key="4">
    <source>
        <dbReference type="ARBA" id="ARBA00022490"/>
    </source>
</evidence>
<dbReference type="PROSITE" id="PS00178">
    <property type="entry name" value="AA_TRNA_LIGASE_I"/>
    <property type="match status" value="1"/>
</dbReference>
<evidence type="ECO:0000256" key="3">
    <source>
        <dbReference type="ARBA" id="ARBA00011245"/>
    </source>
</evidence>
<feature type="binding site" evidence="14">
    <location>
        <position position="581"/>
    </location>
    <ligand>
        <name>L-isoleucyl-5'-AMP</name>
        <dbReference type="ChEBI" id="CHEBI:178002"/>
    </ligand>
</feature>
<evidence type="ECO:0000256" key="10">
    <source>
        <dbReference type="ARBA" id="ARBA00022917"/>
    </source>
</evidence>
<dbReference type="InterPro" id="IPR050081">
    <property type="entry name" value="Ile-tRNA_ligase"/>
</dbReference>
<evidence type="ECO:0000313" key="18">
    <source>
        <dbReference type="EMBL" id="VVE24420.1"/>
    </source>
</evidence>
<dbReference type="InterPro" id="IPR002301">
    <property type="entry name" value="Ile-tRNA-ligase"/>
</dbReference>
<dbReference type="AlphaFoldDB" id="A0A5E4WLA7"/>
<evidence type="ECO:0000259" key="17">
    <source>
        <dbReference type="Pfam" id="PF08264"/>
    </source>
</evidence>
<dbReference type="GO" id="GO:0005524">
    <property type="term" value="F:ATP binding"/>
    <property type="evidence" value="ECO:0007669"/>
    <property type="project" value="UniProtKB-UniRule"/>
</dbReference>
<dbReference type="SUPFAM" id="SSF50677">
    <property type="entry name" value="ValRS/IleRS/LeuRS editing domain"/>
    <property type="match status" value="1"/>
</dbReference>
<dbReference type="Proteomes" id="UP000366945">
    <property type="component" value="Unassembled WGS sequence"/>
</dbReference>
<dbReference type="CDD" id="cd00818">
    <property type="entry name" value="IleRS_core"/>
    <property type="match status" value="1"/>
</dbReference>
<keyword evidence="5 14" id="KW-0436">Ligase</keyword>
<dbReference type="PRINTS" id="PR00984">
    <property type="entry name" value="TRNASYNTHILE"/>
</dbReference>
<dbReference type="Pfam" id="PF06827">
    <property type="entry name" value="zf-FPG_IleRS"/>
    <property type="match status" value="1"/>
</dbReference>
<dbReference type="InterPro" id="IPR033708">
    <property type="entry name" value="Anticodon_Ile_BEm"/>
</dbReference>
<name>A0A5E4WLA7_9BURK</name>
<dbReference type="InterPro" id="IPR023585">
    <property type="entry name" value="Ile-tRNA-ligase_type1"/>
</dbReference>
<dbReference type="FunFam" id="3.40.50.620:FF:000048">
    <property type="entry name" value="Isoleucine--tRNA ligase"/>
    <property type="match status" value="1"/>
</dbReference>
<dbReference type="PANTHER" id="PTHR42765">
    <property type="entry name" value="SOLEUCYL-TRNA SYNTHETASE"/>
    <property type="match status" value="1"/>
</dbReference>
<dbReference type="InterPro" id="IPR002300">
    <property type="entry name" value="aa-tRNA-synth_Ia"/>
</dbReference>
<keyword evidence="7 14" id="KW-0547">Nucleotide-binding</keyword>
<comment type="catalytic activity">
    <reaction evidence="13 14">
        <text>tRNA(Ile) + L-isoleucine + ATP = L-isoleucyl-tRNA(Ile) + AMP + diphosphate</text>
        <dbReference type="Rhea" id="RHEA:11060"/>
        <dbReference type="Rhea" id="RHEA-COMP:9666"/>
        <dbReference type="Rhea" id="RHEA-COMP:9695"/>
        <dbReference type="ChEBI" id="CHEBI:30616"/>
        <dbReference type="ChEBI" id="CHEBI:33019"/>
        <dbReference type="ChEBI" id="CHEBI:58045"/>
        <dbReference type="ChEBI" id="CHEBI:78442"/>
        <dbReference type="ChEBI" id="CHEBI:78528"/>
        <dbReference type="ChEBI" id="CHEBI:456215"/>
        <dbReference type="EC" id="6.1.1.5"/>
    </reaction>
</comment>
<feature type="binding site" evidence="14">
    <location>
        <position position="625"/>
    </location>
    <ligand>
        <name>ATP</name>
        <dbReference type="ChEBI" id="CHEBI:30616"/>
    </ligand>
</feature>
<dbReference type="Gene3D" id="1.10.730.20">
    <property type="match status" value="1"/>
</dbReference>
<gene>
    <name evidence="14" type="primary">ileS</name>
    <name evidence="18" type="ORF">PPN31114_03312</name>
</gene>
<dbReference type="HAMAP" id="MF_02002">
    <property type="entry name" value="Ile_tRNA_synth_type1"/>
    <property type="match status" value="1"/>
</dbReference>
<feature type="binding site" evidence="14">
    <location>
        <position position="931"/>
    </location>
    <ligand>
        <name>Zn(2+)</name>
        <dbReference type="ChEBI" id="CHEBI:29105"/>
    </ligand>
</feature>
<dbReference type="GO" id="GO:0004822">
    <property type="term" value="F:isoleucine-tRNA ligase activity"/>
    <property type="evidence" value="ECO:0007669"/>
    <property type="project" value="UniProtKB-UniRule"/>
</dbReference>
<evidence type="ECO:0000256" key="1">
    <source>
        <dbReference type="ARBA" id="ARBA00004496"/>
    </source>
</evidence>
<dbReference type="EMBL" id="CABPSK010000003">
    <property type="protein sequence ID" value="VVE24420.1"/>
    <property type="molecule type" value="Genomic_DNA"/>
</dbReference>
<comment type="domain">
    <text evidence="14">IleRS has two distinct active sites: one for aminoacylation and one for editing. The misactivated valine is translocated from the active site to the editing site, which sterically excludes the correctly activated isoleucine. The single editing site contains two valyl binding pockets, one specific for each substrate (Val-AMP or Val-tRNA(Ile)).</text>
</comment>
<keyword evidence="11 14" id="KW-0030">Aminoacyl-tRNA synthetase</keyword>
<feature type="short sequence motif" description="'KMSKS' region" evidence="14">
    <location>
        <begin position="622"/>
        <end position="626"/>
    </location>
</feature>
<evidence type="ECO:0000256" key="9">
    <source>
        <dbReference type="ARBA" id="ARBA00022840"/>
    </source>
</evidence>
<evidence type="ECO:0000256" key="2">
    <source>
        <dbReference type="ARBA" id="ARBA00006887"/>
    </source>
</evidence>
<evidence type="ECO:0000256" key="7">
    <source>
        <dbReference type="ARBA" id="ARBA00022741"/>
    </source>
</evidence>
<comment type="subunit">
    <text evidence="3 14">Monomer.</text>
</comment>
<feature type="binding site" evidence="14">
    <location>
        <position position="911"/>
    </location>
    <ligand>
        <name>Zn(2+)</name>
        <dbReference type="ChEBI" id="CHEBI:29105"/>
    </ligand>
</feature>
<dbReference type="SUPFAM" id="SSF52374">
    <property type="entry name" value="Nucleotidylyl transferase"/>
    <property type="match status" value="1"/>
</dbReference>
<feature type="binding site" evidence="14">
    <location>
        <position position="908"/>
    </location>
    <ligand>
        <name>Zn(2+)</name>
        <dbReference type="ChEBI" id="CHEBI:29105"/>
    </ligand>
</feature>
<comment type="function">
    <text evidence="12 14">Catalyzes the attachment of isoleucine to tRNA(Ile). As IleRS can inadvertently accommodate and process structurally similar amino acids such as valine, to avoid such errors it has two additional distinct tRNA(Ile)-dependent editing activities. One activity is designated as 'pretransfer' editing and involves the hydrolysis of activated Val-AMP. The other activity is designated 'posttransfer' editing and involves deacylation of mischarged Val-tRNA(Ile).</text>
</comment>
<dbReference type="GO" id="GO:0000049">
    <property type="term" value="F:tRNA binding"/>
    <property type="evidence" value="ECO:0007669"/>
    <property type="project" value="InterPro"/>
</dbReference>
<protein>
    <recommendedName>
        <fullName evidence="14">Isoleucine--tRNA ligase</fullName>
        <ecNumber evidence="14">6.1.1.5</ecNumber>
    </recommendedName>
    <alternativeName>
        <fullName evidence="14">Isoleucyl-tRNA synthetase</fullName>
        <shortName evidence="14">IleRS</shortName>
    </alternativeName>
</protein>
<dbReference type="CDD" id="cd07960">
    <property type="entry name" value="Anticodon_Ia_Ile_BEm"/>
    <property type="match status" value="1"/>
</dbReference>